<gene>
    <name evidence="2" type="ORF">AAFC00_005160</name>
</gene>
<dbReference type="PANTHER" id="PTHR23024">
    <property type="entry name" value="ARYLACETAMIDE DEACETYLASE"/>
    <property type="match status" value="1"/>
</dbReference>
<proteinExistence type="predicted"/>
<dbReference type="Pfam" id="PF07859">
    <property type="entry name" value="Abhydrolase_3"/>
    <property type="match status" value="1"/>
</dbReference>
<comment type="caution">
    <text evidence="2">The sequence shown here is derived from an EMBL/GenBank/DDBJ whole genome shotgun (WGS) entry which is preliminary data.</text>
</comment>
<dbReference type="PANTHER" id="PTHR23024:SF242">
    <property type="entry name" value="ALPHA_BETA HYDROLASE FOLD-3 DOMAIN-CONTAINING PROTEIN-RELATED"/>
    <property type="match status" value="1"/>
</dbReference>
<dbReference type="EMBL" id="JBFMKM010000004">
    <property type="protein sequence ID" value="KAL1306462.1"/>
    <property type="molecule type" value="Genomic_DNA"/>
</dbReference>
<evidence type="ECO:0000259" key="1">
    <source>
        <dbReference type="Pfam" id="PF07859"/>
    </source>
</evidence>
<dbReference type="InterPro" id="IPR029058">
    <property type="entry name" value="AB_hydrolase_fold"/>
</dbReference>
<dbReference type="InterPro" id="IPR013094">
    <property type="entry name" value="AB_hydrolase_3"/>
</dbReference>
<sequence length="299" mass="32904">MLGIFSRILRYLRLKANVSILRFFTWWRNGMPKAFPDAVLRIPSRDAGRTIKANVYRPTTSLRPSPVLVNFHGSGYVFSLHGSDDTFCRKVSNETSYTVLDIQYSLAPERPFPAAVDDGEDVVKWVLQQPDAFDASSISIGGFSAGAALSLAHATVNFPKGTFKSLICFYPPCDLSASPEERVAKVPDPDGHPIPAAIDRLFSSAYVPLDIDRKDPRVSPSFAPVENVPDNVLMITCARDSLCLDAEAVAARIEEAGKTNVVRRRMAKCDHAWDKNARTPEEVAARDEAYALAVQMLSA</sequence>
<feature type="domain" description="Alpha/beta hydrolase fold-3" evidence="1">
    <location>
        <begin position="68"/>
        <end position="273"/>
    </location>
</feature>
<dbReference type="SUPFAM" id="SSF53474">
    <property type="entry name" value="alpha/beta-Hydrolases"/>
    <property type="match status" value="1"/>
</dbReference>
<keyword evidence="3" id="KW-1185">Reference proteome</keyword>
<reference evidence="2 3" key="1">
    <citation type="submission" date="2024-07" db="EMBL/GenBank/DDBJ databases">
        <title>Draft sequence of the Neodothiora populina.</title>
        <authorList>
            <person name="Drown D.D."/>
            <person name="Schuette U.S."/>
            <person name="Buechlein A.B."/>
            <person name="Rusch D.R."/>
            <person name="Winton L.W."/>
            <person name="Adams G.A."/>
        </authorList>
    </citation>
    <scope>NUCLEOTIDE SEQUENCE [LARGE SCALE GENOMIC DNA]</scope>
    <source>
        <strain evidence="2 3">CPC 39397</strain>
    </source>
</reference>
<dbReference type="GeneID" id="95978859"/>
<protein>
    <recommendedName>
        <fullName evidence="1">Alpha/beta hydrolase fold-3 domain-containing protein</fullName>
    </recommendedName>
</protein>
<evidence type="ECO:0000313" key="3">
    <source>
        <dbReference type="Proteomes" id="UP001562354"/>
    </source>
</evidence>
<dbReference type="InterPro" id="IPR050466">
    <property type="entry name" value="Carboxylest/Gibb_receptor"/>
</dbReference>
<accession>A0ABR3PK10</accession>
<name>A0ABR3PK10_9PEZI</name>
<dbReference type="RefSeq" id="XP_069202734.1">
    <property type="nucleotide sequence ID" value="XM_069344906.1"/>
</dbReference>
<evidence type="ECO:0000313" key="2">
    <source>
        <dbReference type="EMBL" id="KAL1306462.1"/>
    </source>
</evidence>
<dbReference type="Gene3D" id="3.40.50.1820">
    <property type="entry name" value="alpha/beta hydrolase"/>
    <property type="match status" value="1"/>
</dbReference>
<organism evidence="2 3">
    <name type="scientific">Neodothiora populina</name>
    <dbReference type="NCBI Taxonomy" id="2781224"/>
    <lineage>
        <taxon>Eukaryota</taxon>
        <taxon>Fungi</taxon>
        <taxon>Dikarya</taxon>
        <taxon>Ascomycota</taxon>
        <taxon>Pezizomycotina</taxon>
        <taxon>Dothideomycetes</taxon>
        <taxon>Dothideomycetidae</taxon>
        <taxon>Dothideales</taxon>
        <taxon>Dothioraceae</taxon>
        <taxon>Neodothiora</taxon>
    </lineage>
</organism>
<dbReference type="Proteomes" id="UP001562354">
    <property type="component" value="Unassembled WGS sequence"/>
</dbReference>